<dbReference type="PANTHER" id="PTHR25465">
    <property type="entry name" value="B-BOX DOMAIN CONTAINING"/>
    <property type="match status" value="1"/>
</dbReference>
<dbReference type="InterPro" id="IPR013320">
    <property type="entry name" value="ConA-like_dom_sf"/>
</dbReference>
<dbReference type="SMART" id="SM00589">
    <property type="entry name" value="PRY"/>
    <property type="match status" value="1"/>
</dbReference>
<feature type="coiled-coil region" evidence="5">
    <location>
        <begin position="230"/>
        <end position="304"/>
    </location>
</feature>
<gene>
    <name evidence="9" type="ORF">MATL_G00219000</name>
</gene>
<sequence length="643" mass="71801">MEREGAERQGDTAETDTGVSPDQVENEVQPASSGCSAPLEVSVTLPCSHASHRSQSEETGEEGAGAAGCQQCYHDIPEPKSEQGQDLPPCGMIQGDRNADSPPSRSTGEEQDAEEEAQTQEQGQERPEQPGQEALGPEDVACDACLQSTPRRALKSCLTCLVSYCEAHLRPHLENAKFQNHRLVEPLQDIERRTCEAHGRPLERYCPAHSCCMCQQCEEEEHRGHGATPLREARGKIEEELQQKQEEITKTVTAAENAISKLQTNTVSIKSSVQEVHTLMEQRFSELRAAVERAQREAAELLEGEEKRAVRQAEGVRAHLQQRCTEMKSRLLSAEKLCRNKNDIDFLQEHAQWRKETLDVSLPDVYIELTDCLTAFGRVVTKATHELCEQLLCAYRDQLKEALRSEKLGVKTVVCGPDRQVPAPDPKTREDFLKYSATLTFDALTAHSFLRLTEENRKATNTTPWQHVYPDTPERFEHWRQVLAAESFYLGRHYFEAEASGEGTHLGLTYGSIDRKSQESSGCIAGSGFSWCLCWNGRGFSAWHGGMETPLPEAAFTRIGVYVDFDGGLLAFYGVGDSMTPLHQYRAEFLEPLYPAFWLSKKENVVLLVRPQDALPQTGPLPSCTLPSIPTDTQPLQQQQEPH</sequence>
<dbReference type="InterPro" id="IPR043136">
    <property type="entry name" value="B30.2/SPRY_sf"/>
</dbReference>
<keyword evidence="5" id="KW-0175">Coiled coil</keyword>
<dbReference type="OrthoDB" id="6270329at2759"/>
<proteinExistence type="predicted"/>
<organism evidence="9 10">
    <name type="scientific">Megalops atlanticus</name>
    <name type="common">Tarpon</name>
    <name type="synonym">Clupea gigantea</name>
    <dbReference type="NCBI Taxonomy" id="7932"/>
    <lineage>
        <taxon>Eukaryota</taxon>
        <taxon>Metazoa</taxon>
        <taxon>Chordata</taxon>
        <taxon>Craniata</taxon>
        <taxon>Vertebrata</taxon>
        <taxon>Euteleostomi</taxon>
        <taxon>Actinopterygii</taxon>
        <taxon>Neopterygii</taxon>
        <taxon>Teleostei</taxon>
        <taxon>Elopiformes</taxon>
        <taxon>Megalopidae</taxon>
        <taxon>Megalops</taxon>
    </lineage>
</organism>
<dbReference type="GO" id="GO:0005737">
    <property type="term" value="C:cytoplasm"/>
    <property type="evidence" value="ECO:0007669"/>
    <property type="project" value="UniProtKB-ARBA"/>
</dbReference>
<dbReference type="SUPFAM" id="SSF57845">
    <property type="entry name" value="B-box zinc-binding domain"/>
    <property type="match status" value="1"/>
</dbReference>
<dbReference type="Pfam" id="PF00622">
    <property type="entry name" value="SPRY"/>
    <property type="match status" value="1"/>
</dbReference>
<dbReference type="InterPro" id="IPR058030">
    <property type="entry name" value="TRIM8/14/16/25/29/45/65_CC"/>
</dbReference>
<dbReference type="SUPFAM" id="SSF49899">
    <property type="entry name" value="Concanavalin A-like lectins/glucanases"/>
    <property type="match status" value="1"/>
</dbReference>
<evidence type="ECO:0000256" key="2">
    <source>
        <dbReference type="ARBA" id="ARBA00022771"/>
    </source>
</evidence>
<dbReference type="Pfam" id="PF00643">
    <property type="entry name" value="zf-B_box"/>
    <property type="match status" value="1"/>
</dbReference>
<evidence type="ECO:0000256" key="4">
    <source>
        <dbReference type="PROSITE-ProRule" id="PRU00024"/>
    </source>
</evidence>
<dbReference type="PRINTS" id="PR01407">
    <property type="entry name" value="BUTYPHLNCDUF"/>
</dbReference>
<evidence type="ECO:0000256" key="1">
    <source>
        <dbReference type="ARBA" id="ARBA00022723"/>
    </source>
</evidence>
<protein>
    <recommendedName>
        <fullName evidence="11">Tripartite motif-containing protein 16</fullName>
    </recommendedName>
</protein>
<dbReference type="PANTHER" id="PTHR25465:SF10">
    <property type="entry name" value="TRIPARTITE MOTIF-CONTAINING PROTEIN 16-RELATED"/>
    <property type="match status" value="1"/>
</dbReference>
<comment type="caution">
    <text evidence="9">The sequence shown here is derived from an EMBL/GenBank/DDBJ whole genome shotgun (WGS) entry which is preliminary data.</text>
</comment>
<keyword evidence="1" id="KW-0479">Metal-binding</keyword>
<dbReference type="PROSITE" id="PS50188">
    <property type="entry name" value="B302_SPRY"/>
    <property type="match status" value="1"/>
</dbReference>
<name>A0A9D3PKV1_MEGAT</name>
<feature type="compositionally biased region" description="Basic and acidic residues" evidence="6">
    <location>
        <begin position="1"/>
        <end position="11"/>
    </location>
</feature>
<keyword evidence="3" id="KW-0862">Zinc</keyword>
<dbReference type="Proteomes" id="UP001046870">
    <property type="component" value="Chromosome 19"/>
</dbReference>
<dbReference type="InterPro" id="IPR001870">
    <property type="entry name" value="B30.2/SPRY"/>
</dbReference>
<dbReference type="PROSITE" id="PS50119">
    <property type="entry name" value="ZF_BBOX"/>
    <property type="match status" value="1"/>
</dbReference>
<dbReference type="InterPro" id="IPR051051">
    <property type="entry name" value="E3_ubiq-ligase_TRIM/RNF"/>
</dbReference>
<dbReference type="Pfam" id="PF13765">
    <property type="entry name" value="PRY"/>
    <property type="match status" value="1"/>
</dbReference>
<evidence type="ECO:0000259" key="8">
    <source>
        <dbReference type="PROSITE" id="PS50188"/>
    </source>
</evidence>
<feature type="compositionally biased region" description="Acidic residues" evidence="6">
    <location>
        <begin position="109"/>
        <end position="118"/>
    </location>
</feature>
<dbReference type="InterPro" id="IPR000315">
    <property type="entry name" value="Znf_B-box"/>
</dbReference>
<dbReference type="AlphaFoldDB" id="A0A9D3PKV1"/>
<dbReference type="Gene3D" id="2.60.120.920">
    <property type="match status" value="1"/>
</dbReference>
<evidence type="ECO:0000313" key="9">
    <source>
        <dbReference type="EMBL" id="KAG7460187.1"/>
    </source>
</evidence>
<accession>A0A9D3PKV1</accession>
<dbReference type="GO" id="GO:0008270">
    <property type="term" value="F:zinc ion binding"/>
    <property type="evidence" value="ECO:0007669"/>
    <property type="project" value="UniProtKB-KW"/>
</dbReference>
<evidence type="ECO:0000256" key="3">
    <source>
        <dbReference type="ARBA" id="ARBA00022833"/>
    </source>
</evidence>
<evidence type="ECO:0000259" key="7">
    <source>
        <dbReference type="PROSITE" id="PS50119"/>
    </source>
</evidence>
<evidence type="ECO:0008006" key="11">
    <source>
        <dbReference type="Google" id="ProtNLM"/>
    </source>
</evidence>
<keyword evidence="2 4" id="KW-0863">Zinc-finger</keyword>
<dbReference type="Gene3D" id="4.10.830.40">
    <property type="match status" value="1"/>
</dbReference>
<feature type="compositionally biased region" description="Polar residues" evidence="6">
    <location>
        <begin position="625"/>
        <end position="643"/>
    </location>
</feature>
<feature type="domain" description="B box-type" evidence="7">
    <location>
        <begin position="190"/>
        <end position="230"/>
    </location>
</feature>
<feature type="region of interest" description="Disordered" evidence="6">
    <location>
        <begin position="1"/>
        <end position="135"/>
    </location>
</feature>
<dbReference type="CDD" id="cd19769">
    <property type="entry name" value="Bbox2_TRIM16-like"/>
    <property type="match status" value="1"/>
</dbReference>
<dbReference type="SMART" id="SM00336">
    <property type="entry name" value="BBOX"/>
    <property type="match status" value="2"/>
</dbReference>
<reference evidence="9" key="1">
    <citation type="submission" date="2021-01" db="EMBL/GenBank/DDBJ databases">
        <authorList>
            <person name="Zahm M."/>
            <person name="Roques C."/>
            <person name="Cabau C."/>
            <person name="Klopp C."/>
            <person name="Donnadieu C."/>
            <person name="Jouanno E."/>
            <person name="Lampietro C."/>
            <person name="Louis A."/>
            <person name="Herpin A."/>
            <person name="Echchiki A."/>
            <person name="Berthelot C."/>
            <person name="Parey E."/>
            <person name="Roest-Crollius H."/>
            <person name="Braasch I."/>
            <person name="Postlethwait J."/>
            <person name="Bobe J."/>
            <person name="Montfort J."/>
            <person name="Bouchez O."/>
            <person name="Begum T."/>
            <person name="Mejri S."/>
            <person name="Adams A."/>
            <person name="Chen W.-J."/>
            <person name="Guiguen Y."/>
        </authorList>
    </citation>
    <scope>NUCLEOTIDE SEQUENCE</scope>
    <source>
        <strain evidence="9">YG-15Mar2019-1</strain>
        <tissue evidence="9">Brain</tissue>
    </source>
</reference>
<dbReference type="InterPro" id="IPR003877">
    <property type="entry name" value="SPRY_dom"/>
</dbReference>
<evidence type="ECO:0000256" key="5">
    <source>
        <dbReference type="SAM" id="Coils"/>
    </source>
</evidence>
<dbReference type="EMBL" id="JAFDVH010000019">
    <property type="protein sequence ID" value="KAG7460187.1"/>
    <property type="molecule type" value="Genomic_DNA"/>
</dbReference>
<dbReference type="InterPro" id="IPR006574">
    <property type="entry name" value="PRY"/>
</dbReference>
<dbReference type="Gene3D" id="3.30.160.60">
    <property type="entry name" value="Classic Zinc Finger"/>
    <property type="match status" value="1"/>
</dbReference>
<dbReference type="SMART" id="SM00449">
    <property type="entry name" value="SPRY"/>
    <property type="match status" value="1"/>
</dbReference>
<evidence type="ECO:0000313" key="10">
    <source>
        <dbReference type="Proteomes" id="UP001046870"/>
    </source>
</evidence>
<evidence type="ECO:0000256" key="6">
    <source>
        <dbReference type="SAM" id="MobiDB-lite"/>
    </source>
</evidence>
<feature type="domain" description="B30.2/SPRY" evidence="8">
    <location>
        <begin position="419"/>
        <end position="615"/>
    </location>
</feature>
<dbReference type="InterPro" id="IPR003879">
    <property type="entry name" value="Butyrophylin_SPRY"/>
</dbReference>
<keyword evidence="10" id="KW-1185">Reference proteome</keyword>
<dbReference type="Pfam" id="PF25600">
    <property type="entry name" value="TRIM_CC"/>
    <property type="match status" value="1"/>
</dbReference>
<feature type="region of interest" description="Disordered" evidence="6">
    <location>
        <begin position="620"/>
        <end position="643"/>
    </location>
</feature>